<accession>A0A3F2S2K2</accession>
<reference evidence="4 5" key="1">
    <citation type="submission" date="2018-07" db="EMBL/GenBank/DDBJ databases">
        <title>Genome sequencing of oomycete isolates from Chile give support for New Zealand origin for Phytophthora kernoviae and make available the first Nothophytophthora sp. genome.</title>
        <authorList>
            <person name="Studholme D.J."/>
            <person name="Sanfuentes E."/>
            <person name="Panda P."/>
            <person name="Hill R."/>
            <person name="Sambles C."/>
            <person name="Grant M."/>
            <person name="Williams N.M."/>
            <person name="Mcdougal R.L."/>
        </authorList>
    </citation>
    <scope>NUCLEOTIDE SEQUENCE [LARGE SCALE GENOMIC DNA]</scope>
    <source>
        <strain evidence="2">Chile6</strain>
        <strain evidence="3">Chile7</strain>
    </source>
</reference>
<comment type="caution">
    <text evidence="2">The sequence shown here is derived from an EMBL/GenBank/DDBJ whole genome shotgun (WGS) entry which is preliminary data.</text>
</comment>
<gene>
    <name evidence="3" type="ORF">BBJ29_000703</name>
    <name evidence="2" type="ORF">BBP00_00000589</name>
</gene>
<name>A0A3F2S2K2_9STRA</name>
<feature type="compositionally biased region" description="Basic residues" evidence="1">
    <location>
        <begin position="75"/>
        <end position="102"/>
    </location>
</feature>
<evidence type="ECO:0000313" key="5">
    <source>
        <dbReference type="Proteomes" id="UP000284657"/>
    </source>
</evidence>
<feature type="region of interest" description="Disordered" evidence="1">
    <location>
        <begin position="1"/>
        <end position="36"/>
    </location>
</feature>
<organism evidence="2 4">
    <name type="scientific">Phytophthora kernoviae</name>
    <dbReference type="NCBI Taxonomy" id="325452"/>
    <lineage>
        <taxon>Eukaryota</taxon>
        <taxon>Sar</taxon>
        <taxon>Stramenopiles</taxon>
        <taxon>Oomycota</taxon>
        <taxon>Peronosporomycetes</taxon>
        <taxon>Peronosporales</taxon>
        <taxon>Peronosporaceae</taxon>
        <taxon>Phytophthora</taxon>
    </lineage>
</organism>
<dbReference type="Proteomes" id="UP000277300">
    <property type="component" value="Unassembled WGS sequence"/>
</dbReference>
<feature type="compositionally biased region" description="Polar residues" evidence="1">
    <location>
        <begin position="1"/>
        <end position="13"/>
    </location>
</feature>
<feature type="region of interest" description="Disordered" evidence="1">
    <location>
        <begin position="62"/>
        <end position="120"/>
    </location>
</feature>
<evidence type="ECO:0000313" key="4">
    <source>
        <dbReference type="Proteomes" id="UP000277300"/>
    </source>
</evidence>
<sequence>MNALSGRSRNSTPKSHRVSSKGTEVSGLSEYEQKRRNKMTENAAFLQNLGILHTQSELKQELQVTSVSKTEKKKQEKKKSSKPKKREPLRRSSRVPKKRRDRTRLDSLWKQQQLSAVATT</sequence>
<evidence type="ECO:0000256" key="1">
    <source>
        <dbReference type="SAM" id="MobiDB-lite"/>
    </source>
</evidence>
<dbReference type="EMBL" id="MBDO02000007">
    <property type="protein sequence ID" value="RLN69101.1"/>
    <property type="molecule type" value="Genomic_DNA"/>
</dbReference>
<dbReference type="EMBL" id="MBAD02000071">
    <property type="protein sequence ID" value="RLN71507.1"/>
    <property type="molecule type" value="Genomic_DNA"/>
</dbReference>
<proteinExistence type="predicted"/>
<protein>
    <submittedName>
        <fullName evidence="2">Uncharacterized protein</fullName>
    </submittedName>
</protein>
<evidence type="ECO:0000313" key="2">
    <source>
        <dbReference type="EMBL" id="RLN69101.1"/>
    </source>
</evidence>
<feature type="compositionally biased region" description="Polar residues" evidence="1">
    <location>
        <begin position="109"/>
        <end position="120"/>
    </location>
</feature>
<evidence type="ECO:0000313" key="3">
    <source>
        <dbReference type="EMBL" id="RLN71507.1"/>
    </source>
</evidence>
<dbReference type="AlphaFoldDB" id="A0A3F2S2K2"/>
<dbReference type="Proteomes" id="UP000284657">
    <property type="component" value="Unassembled WGS sequence"/>
</dbReference>